<accession>A0ACC1NUS8</accession>
<dbReference type="Proteomes" id="UP001143910">
    <property type="component" value="Unassembled WGS sequence"/>
</dbReference>
<name>A0ACC1NUS8_9HYPO</name>
<sequence>MSVKQIILAIMTMGAAAYDCNPSGQGGFTNADANALCASIRDVSIEANAQRIASVNGVSAWVTTGACWGGVPGGGTYPRTNHLRDLCYGLVNACPTFNGQYPGKLSTACDESNKYCLQCRHGKLEIFRE</sequence>
<evidence type="ECO:0000313" key="2">
    <source>
        <dbReference type="Proteomes" id="UP001143910"/>
    </source>
</evidence>
<organism evidence="1 2">
    <name type="scientific">Zarea fungicola</name>
    <dbReference type="NCBI Taxonomy" id="93591"/>
    <lineage>
        <taxon>Eukaryota</taxon>
        <taxon>Fungi</taxon>
        <taxon>Dikarya</taxon>
        <taxon>Ascomycota</taxon>
        <taxon>Pezizomycotina</taxon>
        <taxon>Sordariomycetes</taxon>
        <taxon>Hypocreomycetidae</taxon>
        <taxon>Hypocreales</taxon>
        <taxon>Cordycipitaceae</taxon>
        <taxon>Zarea</taxon>
    </lineage>
</organism>
<keyword evidence="2" id="KW-1185">Reference proteome</keyword>
<evidence type="ECO:0000313" key="1">
    <source>
        <dbReference type="EMBL" id="KAJ2983067.1"/>
    </source>
</evidence>
<protein>
    <submittedName>
        <fullName evidence="1">Uncharacterized protein</fullName>
    </submittedName>
</protein>
<dbReference type="EMBL" id="JANJQO010000045">
    <property type="protein sequence ID" value="KAJ2983067.1"/>
    <property type="molecule type" value="Genomic_DNA"/>
</dbReference>
<proteinExistence type="predicted"/>
<comment type="caution">
    <text evidence="1">The sequence shown here is derived from an EMBL/GenBank/DDBJ whole genome shotgun (WGS) entry which is preliminary data.</text>
</comment>
<gene>
    <name evidence="1" type="ORF">NQ176_g967</name>
</gene>
<reference evidence="1" key="1">
    <citation type="submission" date="2022-08" db="EMBL/GenBank/DDBJ databases">
        <title>Genome Sequence of Lecanicillium fungicola.</title>
        <authorList>
            <person name="Buettner E."/>
        </authorList>
    </citation>
    <scope>NUCLEOTIDE SEQUENCE</scope>
    <source>
        <strain evidence="1">Babe33</strain>
    </source>
</reference>